<accession>A0AAN6QHS4</accession>
<proteinExistence type="predicted"/>
<dbReference type="PROSITE" id="PS51186">
    <property type="entry name" value="GNAT"/>
    <property type="match status" value="1"/>
</dbReference>
<dbReference type="PANTHER" id="PTHR42791">
    <property type="entry name" value="GNAT FAMILY ACETYLTRANSFERASE"/>
    <property type="match status" value="1"/>
</dbReference>
<dbReference type="CDD" id="cd04301">
    <property type="entry name" value="NAT_SF"/>
    <property type="match status" value="1"/>
</dbReference>
<sequence length="253" mass="28183">MPFAILPALIPDIRAVYDVYFAAFSADPDGRRLLDILFPHGCSSDEFRDAHTKGTLAWWHSSDTQYTFKCVDPANGGEIVGMALCDVFVTPRSEEQRKMPELGWLEGENRVRAERVLGSLWEARERIWGGGRYIYIHAFAVDPKHQGRGAGAALVQALIDLSDSTQLPIYLESSPGSYGLYKKMGFQRVPEEVARVVHEAEVLGTEKDVEVPLMIRLPMALTATAVKDGGKSVEDVYRECAMVHGYQTIDEPH</sequence>
<dbReference type="InterPro" id="IPR000182">
    <property type="entry name" value="GNAT_dom"/>
</dbReference>
<protein>
    <submittedName>
        <fullName evidence="2">Acyl-CoA N-acyltransferase</fullName>
    </submittedName>
</protein>
<organism evidence="2 3">
    <name type="scientific">Canariomyces notabilis</name>
    <dbReference type="NCBI Taxonomy" id="2074819"/>
    <lineage>
        <taxon>Eukaryota</taxon>
        <taxon>Fungi</taxon>
        <taxon>Dikarya</taxon>
        <taxon>Ascomycota</taxon>
        <taxon>Pezizomycotina</taxon>
        <taxon>Sordariomycetes</taxon>
        <taxon>Sordariomycetidae</taxon>
        <taxon>Sordariales</taxon>
        <taxon>Chaetomiaceae</taxon>
        <taxon>Canariomyces</taxon>
    </lineage>
</organism>
<dbReference type="InterPro" id="IPR052523">
    <property type="entry name" value="Trichothecene_AcTrans"/>
</dbReference>
<dbReference type="GO" id="GO:0016747">
    <property type="term" value="F:acyltransferase activity, transferring groups other than amino-acyl groups"/>
    <property type="evidence" value="ECO:0007669"/>
    <property type="project" value="InterPro"/>
</dbReference>
<gene>
    <name evidence="2" type="ORF">N656DRAFT_840394</name>
</gene>
<evidence type="ECO:0000313" key="3">
    <source>
        <dbReference type="Proteomes" id="UP001302812"/>
    </source>
</evidence>
<reference evidence="2" key="2">
    <citation type="submission" date="2023-05" db="EMBL/GenBank/DDBJ databases">
        <authorList>
            <consortium name="Lawrence Berkeley National Laboratory"/>
            <person name="Steindorff A."/>
            <person name="Hensen N."/>
            <person name="Bonometti L."/>
            <person name="Westerberg I."/>
            <person name="Brannstrom I.O."/>
            <person name="Guillou S."/>
            <person name="Cros-Aarteil S."/>
            <person name="Calhoun S."/>
            <person name="Haridas S."/>
            <person name="Kuo A."/>
            <person name="Mondo S."/>
            <person name="Pangilinan J."/>
            <person name="Riley R."/>
            <person name="Labutti K."/>
            <person name="Andreopoulos B."/>
            <person name="Lipzen A."/>
            <person name="Chen C."/>
            <person name="Yanf M."/>
            <person name="Daum C."/>
            <person name="Ng V."/>
            <person name="Clum A."/>
            <person name="Ohm R."/>
            <person name="Martin F."/>
            <person name="Silar P."/>
            <person name="Natvig D."/>
            <person name="Lalanne C."/>
            <person name="Gautier V."/>
            <person name="Ament-Velasquez S.L."/>
            <person name="Kruys A."/>
            <person name="Hutchinson M.I."/>
            <person name="Powell A.J."/>
            <person name="Barry K."/>
            <person name="Miller A.N."/>
            <person name="Grigoriev I.V."/>
            <person name="Debuchy R."/>
            <person name="Gladieux P."/>
            <person name="Thoren M.H."/>
            <person name="Johannesson H."/>
        </authorList>
    </citation>
    <scope>NUCLEOTIDE SEQUENCE</scope>
    <source>
        <strain evidence="2">CBS 508.74</strain>
    </source>
</reference>
<name>A0AAN6QHS4_9PEZI</name>
<dbReference type="Pfam" id="PF00583">
    <property type="entry name" value="Acetyltransf_1"/>
    <property type="match status" value="1"/>
</dbReference>
<dbReference type="GeneID" id="89943068"/>
<keyword evidence="3" id="KW-1185">Reference proteome</keyword>
<evidence type="ECO:0000313" key="2">
    <source>
        <dbReference type="EMBL" id="KAK4107482.1"/>
    </source>
</evidence>
<dbReference type="Proteomes" id="UP001302812">
    <property type="component" value="Unassembled WGS sequence"/>
</dbReference>
<dbReference type="InterPro" id="IPR016181">
    <property type="entry name" value="Acyl_CoA_acyltransferase"/>
</dbReference>
<reference evidence="2" key="1">
    <citation type="journal article" date="2023" name="Mol. Phylogenet. Evol.">
        <title>Genome-scale phylogeny and comparative genomics of the fungal order Sordariales.</title>
        <authorList>
            <person name="Hensen N."/>
            <person name="Bonometti L."/>
            <person name="Westerberg I."/>
            <person name="Brannstrom I.O."/>
            <person name="Guillou S."/>
            <person name="Cros-Aarteil S."/>
            <person name="Calhoun S."/>
            <person name="Haridas S."/>
            <person name="Kuo A."/>
            <person name="Mondo S."/>
            <person name="Pangilinan J."/>
            <person name="Riley R."/>
            <person name="LaButti K."/>
            <person name="Andreopoulos B."/>
            <person name="Lipzen A."/>
            <person name="Chen C."/>
            <person name="Yan M."/>
            <person name="Daum C."/>
            <person name="Ng V."/>
            <person name="Clum A."/>
            <person name="Steindorff A."/>
            <person name="Ohm R.A."/>
            <person name="Martin F."/>
            <person name="Silar P."/>
            <person name="Natvig D.O."/>
            <person name="Lalanne C."/>
            <person name="Gautier V."/>
            <person name="Ament-Velasquez S.L."/>
            <person name="Kruys A."/>
            <person name="Hutchinson M.I."/>
            <person name="Powell A.J."/>
            <person name="Barry K."/>
            <person name="Miller A.N."/>
            <person name="Grigoriev I.V."/>
            <person name="Debuchy R."/>
            <person name="Gladieux P."/>
            <person name="Hiltunen Thoren M."/>
            <person name="Johannesson H."/>
        </authorList>
    </citation>
    <scope>NUCLEOTIDE SEQUENCE</scope>
    <source>
        <strain evidence="2">CBS 508.74</strain>
    </source>
</reference>
<dbReference type="AlphaFoldDB" id="A0AAN6QHS4"/>
<dbReference type="EMBL" id="MU853373">
    <property type="protein sequence ID" value="KAK4107482.1"/>
    <property type="molecule type" value="Genomic_DNA"/>
</dbReference>
<dbReference type="SUPFAM" id="SSF55729">
    <property type="entry name" value="Acyl-CoA N-acyltransferases (Nat)"/>
    <property type="match status" value="1"/>
</dbReference>
<comment type="caution">
    <text evidence="2">The sequence shown here is derived from an EMBL/GenBank/DDBJ whole genome shotgun (WGS) entry which is preliminary data.</text>
</comment>
<dbReference type="Gene3D" id="3.40.630.30">
    <property type="match status" value="1"/>
</dbReference>
<dbReference type="PANTHER" id="PTHR42791:SF17">
    <property type="entry name" value="ACETYLTRANSFERASE, GNAT FAMILY FAMILY (AFU_ORTHOLOGUE AFUA_8G05690)"/>
    <property type="match status" value="1"/>
</dbReference>
<evidence type="ECO:0000259" key="1">
    <source>
        <dbReference type="PROSITE" id="PS51186"/>
    </source>
</evidence>
<feature type="domain" description="N-acetyltransferase" evidence="1">
    <location>
        <begin position="3"/>
        <end position="224"/>
    </location>
</feature>
<dbReference type="RefSeq" id="XP_064665052.1">
    <property type="nucleotide sequence ID" value="XM_064818942.1"/>
</dbReference>